<dbReference type="NCBIfam" id="NF033580">
    <property type="entry name" value="transpos_IS5_3"/>
    <property type="match status" value="1"/>
</dbReference>
<dbReference type="PANTHER" id="PTHR30007:SF0">
    <property type="entry name" value="TRANSPOSASE"/>
    <property type="match status" value="1"/>
</dbReference>
<sequence>MAPLLPPRPAHPLGCHRSRVTDRSAMDAIFFVLRTGCQWNALNDTGICSSSSAHRRFQEWGDAGVFEAFWQEGLLAYDAVKGIDWTWLSLDGAMVKAPLVGEKTGPNPTDRGKKGVKRSVLTDARGTPISMVIAGANRNDHLLMHDTLDGLAVARPKPTPRRKQHLCLDKGYDYAEPRRLAADFGFTLHLRTRGEEVQAKRHPKGKARRWVVEAAHSCTNRFRALLIRWNKKPQNYLALIHFACGIIAWRQCLPG</sequence>
<reference evidence="3" key="1">
    <citation type="submission" date="2022-05" db="EMBL/GenBank/DDBJ databases">
        <authorList>
            <person name="Pankratov T."/>
        </authorList>
    </citation>
    <scope>NUCLEOTIDE SEQUENCE</scope>
    <source>
        <strain evidence="3">BP6-180914</strain>
    </source>
</reference>
<dbReference type="Pfam" id="PF01609">
    <property type="entry name" value="DDE_Tnp_1"/>
    <property type="match status" value="1"/>
</dbReference>
<accession>A0AA41Z3T4</accession>
<protein>
    <submittedName>
        <fullName evidence="3">IS5 family transposase</fullName>
    </submittedName>
</protein>
<dbReference type="GO" id="GO:0003677">
    <property type="term" value="F:DNA binding"/>
    <property type="evidence" value="ECO:0007669"/>
    <property type="project" value="InterPro"/>
</dbReference>
<dbReference type="PANTHER" id="PTHR30007">
    <property type="entry name" value="PHP DOMAIN PROTEIN"/>
    <property type="match status" value="1"/>
</dbReference>
<dbReference type="EMBL" id="JAMOIM010000011">
    <property type="protein sequence ID" value="MCW6509820.1"/>
    <property type="molecule type" value="Genomic_DNA"/>
</dbReference>
<dbReference type="Pfam" id="PF13340">
    <property type="entry name" value="DUF4096"/>
    <property type="match status" value="1"/>
</dbReference>
<dbReference type="InterPro" id="IPR025161">
    <property type="entry name" value="IS402-like_dom"/>
</dbReference>
<name>A0AA41Z3T4_9HYPH</name>
<gene>
    <name evidence="3" type="ORF">M8523_17525</name>
</gene>
<proteinExistence type="predicted"/>
<feature type="domain" description="Insertion element IS402-like" evidence="2">
    <location>
        <begin position="2"/>
        <end position="69"/>
    </location>
</feature>
<evidence type="ECO:0000259" key="1">
    <source>
        <dbReference type="Pfam" id="PF01609"/>
    </source>
</evidence>
<comment type="caution">
    <text evidence="3">The sequence shown here is derived from an EMBL/GenBank/DDBJ whole genome shotgun (WGS) entry which is preliminary data.</text>
</comment>
<dbReference type="GO" id="GO:0004803">
    <property type="term" value="F:transposase activity"/>
    <property type="evidence" value="ECO:0007669"/>
    <property type="project" value="InterPro"/>
</dbReference>
<feature type="domain" description="Transposase IS4-like" evidence="1">
    <location>
        <begin position="89"/>
        <end position="240"/>
    </location>
</feature>
<organism evidence="3 4">
    <name type="scientific">Lichenifustis flavocetrariae</name>
    <dbReference type="NCBI Taxonomy" id="2949735"/>
    <lineage>
        <taxon>Bacteria</taxon>
        <taxon>Pseudomonadati</taxon>
        <taxon>Pseudomonadota</taxon>
        <taxon>Alphaproteobacteria</taxon>
        <taxon>Hyphomicrobiales</taxon>
        <taxon>Lichenihabitantaceae</taxon>
        <taxon>Lichenifustis</taxon>
    </lineage>
</organism>
<evidence type="ECO:0000313" key="3">
    <source>
        <dbReference type="EMBL" id="MCW6509820.1"/>
    </source>
</evidence>
<dbReference type="RefSeq" id="WP_282586188.1">
    <property type="nucleotide sequence ID" value="NZ_JAMOIM010000011.1"/>
</dbReference>
<dbReference type="Proteomes" id="UP001165667">
    <property type="component" value="Unassembled WGS sequence"/>
</dbReference>
<keyword evidence="4" id="KW-1185">Reference proteome</keyword>
<evidence type="ECO:0000313" key="4">
    <source>
        <dbReference type="Proteomes" id="UP001165667"/>
    </source>
</evidence>
<dbReference type="GO" id="GO:0006313">
    <property type="term" value="P:DNA transposition"/>
    <property type="evidence" value="ECO:0007669"/>
    <property type="project" value="InterPro"/>
</dbReference>
<evidence type="ECO:0000259" key="2">
    <source>
        <dbReference type="Pfam" id="PF13340"/>
    </source>
</evidence>
<dbReference type="AlphaFoldDB" id="A0AA41Z3T4"/>
<dbReference type="InterPro" id="IPR002559">
    <property type="entry name" value="Transposase_11"/>
</dbReference>